<evidence type="ECO:0000313" key="1">
    <source>
        <dbReference type="EMBL" id="TDD99907.1"/>
    </source>
</evidence>
<evidence type="ECO:0008006" key="3">
    <source>
        <dbReference type="Google" id="ProtNLM"/>
    </source>
</evidence>
<gene>
    <name evidence="1" type="ORF">E0F91_17310</name>
</gene>
<dbReference type="RefSeq" id="WP_132067610.1">
    <property type="nucleotide sequence ID" value="NZ_SMFN01000041.1"/>
</dbReference>
<proteinExistence type="predicted"/>
<sequence>MKKDLRYKYLSRPRYNRYLAATANNNERAKRLYNANIRLAQAFHPILSQFEVILRNALCLKMSTHFADPDWIINQKSGFMSHPSLNSSHNFLRSSVRKTENNLTRRGIPITSGKIISDQNFGFWLAFFLPHHYALVGGQPIYIFPNKPAVEDRASLYSKLDDLRSFRNRVNHCEPICFNAHNIDCSEAIDIRTKLYSLVEWINPDLINFLKTVDNTQSKIDKIMNI</sequence>
<dbReference type="Proteomes" id="UP000294644">
    <property type="component" value="Unassembled WGS sequence"/>
</dbReference>
<name>A0A4V6PFC9_9FLAO</name>
<evidence type="ECO:0000313" key="2">
    <source>
        <dbReference type="Proteomes" id="UP000294644"/>
    </source>
</evidence>
<dbReference type="AlphaFoldDB" id="A0A4V6PFC9"/>
<organism evidence="1 2">
    <name type="scientific">Flavobacterium sandaracinum</name>
    <dbReference type="NCBI Taxonomy" id="2541733"/>
    <lineage>
        <taxon>Bacteria</taxon>
        <taxon>Pseudomonadati</taxon>
        <taxon>Bacteroidota</taxon>
        <taxon>Flavobacteriia</taxon>
        <taxon>Flavobacteriales</taxon>
        <taxon>Flavobacteriaceae</taxon>
        <taxon>Flavobacterium</taxon>
    </lineage>
</organism>
<comment type="caution">
    <text evidence="1">The sequence shown here is derived from an EMBL/GenBank/DDBJ whole genome shotgun (WGS) entry which is preliminary data.</text>
</comment>
<protein>
    <recommendedName>
        <fullName evidence="3">Abi family protein</fullName>
    </recommendedName>
</protein>
<reference evidence="1 2" key="1">
    <citation type="submission" date="2019-03" db="EMBL/GenBank/DDBJ databases">
        <title>Flavobacterium LB-D12 sp. nov., isolated from arctic soil.</title>
        <authorList>
            <person name="Chaudhary D.K."/>
        </authorList>
    </citation>
    <scope>NUCLEOTIDE SEQUENCE [LARGE SCALE GENOMIC DNA]</scope>
    <source>
        <strain evidence="1 2">LB-D12</strain>
    </source>
</reference>
<accession>A0A4V6PFC9</accession>
<keyword evidence="2" id="KW-1185">Reference proteome</keyword>
<dbReference type="OrthoDB" id="9813050at2"/>
<dbReference type="EMBL" id="SMFN01000041">
    <property type="protein sequence ID" value="TDD99907.1"/>
    <property type="molecule type" value="Genomic_DNA"/>
</dbReference>